<evidence type="ECO:0008006" key="3">
    <source>
        <dbReference type="Google" id="ProtNLM"/>
    </source>
</evidence>
<sequence length="70" mass="8118">MASGSRRRLRWWSAWWSSRALWARNGTSPLCHQPERFRPYLEDTSLHRRCPRALGPGAFQSRHALRGTGA</sequence>
<organism evidence="1 2">
    <name type="scientific">Citricoccus parietis</name>
    <dbReference type="NCBI Taxonomy" id="592307"/>
    <lineage>
        <taxon>Bacteria</taxon>
        <taxon>Bacillati</taxon>
        <taxon>Actinomycetota</taxon>
        <taxon>Actinomycetes</taxon>
        <taxon>Micrococcales</taxon>
        <taxon>Micrococcaceae</taxon>
        <taxon>Citricoccus</taxon>
    </lineage>
</organism>
<protein>
    <recommendedName>
        <fullName evidence="3">Secreted protein</fullName>
    </recommendedName>
</protein>
<reference evidence="1 2" key="1">
    <citation type="submission" date="2024-09" db="EMBL/GenBank/DDBJ databases">
        <authorList>
            <person name="Sun Q."/>
            <person name="Mori K."/>
        </authorList>
    </citation>
    <scope>NUCLEOTIDE SEQUENCE [LARGE SCALE GENOMIC DNA]</scope>
    <source>
        <strain evidence="1 2">CCM 7609</strain>
    </source>
</reference>
<name>A0ABV5G3Y3_9MICC</name>
<dbReference type="EMBL" id="JBHMFI010000001">
    <property type="protein sequence ID" value="MFB9073650.1"/>
    <property type="molecule type" value="Genomic_DNA"/>
</dbReference>
<gene>
    <name evidence="1" type="ORF">ACFFX0_21585</name>
</gene>
<keyword evidence="2" id="KW-1185">Reference proteome</keyword>
<comment type="caution">
    <text evidence="1">The sequence shown here is derived from an EMBL/GenBank/DDBJ whole genome shotgun (WGS) entry which is preliminary data.</text>
</comment>
<accession>A0ABV5G3Y3</accession>
<proteinExistence type="predicted"/>
<evidence type="ECO:0000313" key="1">
    <source>
        <dbReference type="EMBL" id="MFB9073650.1"/>
    </source>
</evidence>
<dbReference type="Proteomes" id="UP001589575">
    <property type="component" value="Unassembled WGS sequence"/>
</dbReference>
<evidence type="ECO:0000313" key="2">
    <source>
        <dbReference type="Proteomes" id="UP001589575"/>
    </source>
</evidence>